<accession>A0AA49Q9A4</accession>
<sequence length="229" mass="24533">MTLELEREDVVQKLCAAYARDQLTTGELEARLERVYKSADRTQLLTVLDGLPAIQVARLGEVPVPVPNVAPPAPRPAPMSPSDGQLRSGRRHQGGLGPGEKRYAAFMSEIRKEGAWSPTPVIVANTIMGSLVLDFREAPIPAEGVDIYVDVIMGELKVILPPGLPADVDCSTFMGSVSDKSKAGVPGAPTIRVTGSTMMGGITVVTKVPRREGESSFRAQMRQWLGSGE</sequence>
<dbReference type="RefSeq" id="WP_367885946.1">
    <property type="nucleotide sequence ID" value="NZ_CP130612.1"/>
</dbReference>
<feature type="compositionally biased region" description="Pro residues" evidence="1">
    <location>
        <begin position="67"/>
        <end position="79"/>
    </location>
</feature>
<dbReference type="Proteomes" id="UP001229955">
    <property type="component" value="Chromosome"/>
</dbReference>
<evidence type="ECO:0000313" key="4">
    <source>
        <dbReference type="EMBL" id="WKW15990.1"/>
    </source>
</evidence>
<feature type="region of interest" description="Disordered" evidence="1">
    <location>
        <begin position="67"/>
        <end position="98"/>
    </location>
</feature>
<evidence type="ECO:0000256" key="1">
    <source>
        <dbReference type="SAM" id="MobiDB-lite"/>
    </source>
</evidence>
<gene>
    <name evidence="3" type="ORF">Strain138_002399</name>
    <name evidence="4" type="ORF">Strain318_002398</name>
</gene>
<dbReference type="AlphaFoldDB" id="A0AA49JWA9"/>
<dbReference type="EMBL" id="CP130612">
    <property type="protein sequence ID" value="WKW13084.1"/>
    <property type="molecule type" value="Genomic_DNA"/>
</dbReference>
<dbReference type="Pfam" id="PF08044">
    <property type="entry name" value="DUF1707"/>
    <property type="match status" value="1"/>
</dbReference>
<evidence type="ECO:0000313" key="3">
    <source>
        <dbReference type="EMBL" id="WKW13084.1"/>
    </source>
</evidence>
<proteinExistence type="predicted"/>
<dbReference type="PANTHER" id="PTHR40763:SF5">
    <property type="entry name" value="MEMBRANE PROTEIN"/>
    <property type="match status" value="1"/>
</dbReference>
<dbReference type="PANTHER" id="PTHR40763">
    <property type="entry name" value="MEMBRANE PROTEIN-RELATED"/>
    <property type="match status" value="1"/>
</dbReference>
<protein>
    <submittedName>
        <fullName evidence="3">LiaF-related protein</fullName>
    </submittedName>
</protein>
<reference evidence="3" key="1">
    <citation type="submission" date="2023-07" db="EMBL/GenBank/DDBJ databases">
        <authorList>
            <person name="Haufschild T."/>
            <person name="Kallscheuer N."/>
            <person name="Hammer J."/>
            <person name="Kohn T."/>
            <person name="Kabuu M."/>
            <person name="Jogler M."/>
            <person name="Wohfarth N."/>
            <person name="Heuer A."/>
            <person name="Rohde M."/>
            <person name="van Teeseling M.C.F."/>
            <person name="Jogler C."/>
        </authorList>
    </citation>
    <scope>NUCLEOTIDE SEQUENCE</scope>
    <source>
        <strain evidence="3">Strain 138</strain>
        <strain evidence="4">Strain 318</strain>
    </source>
</reference>
<name>A0AA49JWA9_9BACT</name>
<evidence type="ECO:0000313" key="5">
    <source>
        <dbReference type="Proteomes" id="UP001229955"/>
    </source>
</evidence>
<organism evidence="3">
    <name type="scientific">Pseudogemmatithrix spongiicola</name>
    <dbReference type="NCBI Taxonomy" id="3062599"/>
    <lineage>
        <taxon>Bacteria</taxon>
        <taxon>Pseudomonadati</taxon>
        <taxon>Gemmatimonadota</taxon>
        <taxon>Gemmatimonadia</taxon>
        <taxon>Gemmatimonadales</taxon>
        <taxon>Gemmatimonadaceae</taxon>
        <taxon>Pseudogemmatithrix</taxon>
    </lineage>
</organism>
<dbReference type="EMBL" id="CP130613">
    <property type="protein sequence ID" value="WKW15990.1"/>
    <property type="molecule type" value="Genomic_DNA"/>
</dbReference>
<evidence type="ECO:0000259" key="2">
    <source>
        <dbReference type="Pfam" id="PF08044"/>
    </source>
</evidence>
<dbReference type="KEGG" id="pspc:Strain318_002398"/>
<accession>A0AA49JWA9</accession>
<keyword evidence="5" id="KW-1185">Reference proteome</keyword>
<feature type="domain" description="DUF1707" evidence="2">
    <location>
        <begin position="6"/>
        <end position="52"/>
    </location>
</feature>
<dbReference type="InterPro" id="IPR012551">
    <property type="entry name" value="DUF1707_SHOCT-like"/>
</dbReference>